<dbReference type="EMBL" id="FOQT01000001">
    <property type="protein sequence ID" value="SFH86924.1"/>
    <property type="molecule type" value="Genomic_DNA"/>
</dbReference>
<proteinExistence type="predicted"/>
<dbReference type="InterPro" id="IPR011042">
    <property type="entry name" value="6-blade_b-propeller_TolB-like"/>
</dbReference>
<dbReference type="SUPFAM" id="SSF49265">
    <property type="entry name" value="Fibronectin type III"/>
    <property type="match status" value="1"/>
</dbReference>
<protein>
    <submittedName>
        <fullName evidence="1">Carboxypeptidase regulatory-like domain-containing protein</fullName>
    </submittedName>
</protein>
<evidence type="ECO:0000313" key="1">
    <source>
        <dbReference type="EMBL" id="SFH86924.1"/>
    </source>
</evidence>
<dbReference type="AlphaFoldDB" id="A0A1I3DJK5"/>
<keyword evidence="1" id="KW-0121">Carboxypeptidase</keyword>
<dbReference type="Gene3D" id="2.60.40.10">
    <property type="entry name" value="Immunoglobulins"/>
    <property type="match status" value="1"/>
</dbReference>
<reference evidence="1 2" key="1">
    <citation type="submission" date="2016-10" db="EMBL/GenBank/DDBJ databases">
        <authorList>
            <person name="de Groot N.N."/>
        </authorList>
    </citation>
    <scope>NUCLEOTIDE SEQUENCE [LARGE SCALE GENOMIC DNA]</scope>
    <source>
        <strain evidence="1 2">DSM 26000</strain>
    </source>
</reference>
<name>A0A1I3DJK5_9FLAO</name>
<dbReference type="SUPFAM" id="SSF69304">
    <property type="entry name" value="Tricorn protease N-terminal domain"/>
    <property type="match status" value="1"/>
</dbReference>
<dbReference type="PANTHER" id="PTHR36842:SF1">
    <property type="entry name" value="PROTEIN TOLB"/>
    <property type="match status" value="1"/>
</dbReference>
<dbReference type="RefSeq" id="WP_090078586.1">
    <property type="nucleotide sequence ID" value="NZ_FOQT01000001.1"/>
</dbReference>
<accession>A0A1I3DJK5</accession>
<dbReference type="InterPro" id="IPR013784">
    <property type="entry name" value="Carb-bd-like_fold"/>
</dbReference>
<keyword evidence="1" id="KW-0378">Hydrolase</keyword>
<dbReference type="Proteomes" id="UP000198931">
    <property type="component" value="Unassembled WGS sequence"/>
</dbReference>
<dbReference type="STRING" id="1125876.SAMN05443292_0516"/>
<keyword evidence="2" id="KW-1185">Reference proteome</keyword>
<dbReference type="GO" id="GO:0004180">
    <property type="term" value="F:carboxypeptidase activity"/>
    <property type="evidence" value="ECO:0007669"/>
    <property type="project" value="UniProtKB-KW"/>
</dbReference>
<sequence length="499" mass="54821">MKNIYLKLILIFGLLFLHLSCSEDLVDKVKTGLIKGTVVQSKTNLPLANVKITTSPSSETVFTAADGSFTLPNTPVGDYSLKAELQGYLLGIQAVSLKNDGQTVSVVFEMKDDNSQNSPPSIPILVTPADNAVDQPLSVQLSWTCTDPDAKDILTFKLIVKNSLNATVKTVENIAEKTYTLASLNYGVNYFWQIVVSDGINPDVYSAVSQFTTNKIPANRFHYVQKISGNNVILSANETDVNFQLTSPNYNSWRPRKNNFSGLIAFLRTVGGNTQIFTVKPDGSDVFQVTSIAVTGFNLTDLDFAWSQNGKELLYANFDKLYRINKDGSGLQLVYKTTDGSLISECDWSSDGSRIAVKTNDYDGYNTKIFVINLLGNIQTTILSGVNGASGGLNFSVDGTKLLYTHDISGFQNADYRQLNTHIFLYNFSTSTTTDLSEFTSIPAGSIDIDPRFSPNEAQVIFTNTSNDGISQKSVYTIQIDDDNSRTLLFSTGEMPDWE</sequence>
<dbReference type="Pfam" id="PF13620">
    <property type="entry name" value="CarboxypepD_reg"/>
    <property type="match status" value="1"/>
</dbReference>
<dbReference type="SUPFAM" id="SSF49452">
    <property type="entry name" value="Starch-binding domain-like"/>
    <property type="match status" value="1"/>
</dbReference>
<dbReference type="InterPro" id="IPR036116">
    <property type="entry name" value="FN3_sf"/>
</dbReference>
<organism evidence="1 2">
    <name type="scientific">Halpernia frigidisoli</name>
    <dbReference type="NCBI Taxonomy" id="1125876"/>
    <lineage>
        <taxon>Bacteria</taxon>
        <taxon>Pseudomonadati</taxon>
        <taxon>Bacteroidota</taxon>
        <taxon>Flavobacteriia</taxon>
        <taxon>Flavobacteriales</taxon>
        <taxon>Weeksellaceae</taxon>
        <taxon>Chryseobacterium group</taxon>
        <taxon>Halpernia</taxon>
    </lineage>
</organism>
<evidence type="ECO:0000313" key="2">
    <source>
        <dbReference type="Proteomes" id="UP000198931"/>
    </source>
</evidence>
<dbReference type="GO" id="GO:0030246">
    <property type="term" value="F:carbohydrate binding"/>
    <property type="evidence" value="ECO:0007669"/>
    <property type="project" value="InterPro"/>
</dbReference>
<dbReference type="PANTHER" id="PTHR36842">
    <property type="entry name" value="PROTEIN TOLB HOMOLOG"/>
    <property type="match status" value="1"/>
</dbReference>
<dbReference type="InterPro" id="IPR013783">
    <property type="entry name" value="Ig-like_fold"/>
</dbReference>
<keyword evidence="1" id="KW-0645">Protease</keyword>
<dbReference type="Gene3D" id="2.120.10.30">
    <property type="entry name" value="TolB, C-terminal domain"/>
    <property type="match status" value="1"/>
</dbReference>
<dbReference type="Gene3D" id="2.60.40.1120">
    <property type="entry name" value="Carboxypeptidase-like, regulatory domain"/>
    <property type="match status" value="1"/>
</dbReference>
<gene>
    <name evidence="1" type="ORF">SAMN05443292_0516</name>
</gene>
<dbReference type="OrthoDB" id="9815657at2"/>